<dbReference type="SUPFAM" id="SSF52540">
    <property type="entry name" value="P-loop containing nucleoside triphosphate hydrolases"/>
    <property type="match status" value="1"/>
</dbReference>
<dbReference type="InParanoid" id="A0A3Q1ERV5"/>
<dbReference type="InterPro" id="IPR011545">
    <property type="entry name" value="DEAD/DEAH_box_helicase_dom"/>
</dbReference>
<accession>A0A3Q1ERV5</accession>
<evidence type="ECO:0000313" key="10">
    <source>
        <dbReference type="Proteomes" id="UP000257200"/>
    </source>
</evidence>
<dbReference type="AlphaFoldDB" id="A0A3Q1ERV5"/>
<dbReference type="InterPro" id="IPR014001">
    <property type="entry name" value="Helicase_ATP-bd"/>
</dbReference>
<dbReference type="GO" id="GO:0009378">
    <property type="term" value="F:four-way junction helicase activity"/>
    <property type="evidence" value="ECO:0007669"/>
    <property type="project" value="TreeGrafter"/>
</dbReference>
<reference evidence="9" key="1">
    <citation type="submission" date="2025-08" db="UniProtKB">
        <authorList>
            <consortium name="Ensembl"/>
        </authorList>
    </citation>
    <scope>IDENTIFICATION</scope>
</reference>
<comment type="similarity">
    <text evidence="1">Belongs to the helicase family. RecQ subfamily.</text>
</comment>
<dbReference type="EC" id="5.6.2.4" evidence="6"/>
<dbReference type="Pfam" id="PF00270">
    <property type="entry name" value="DEAD"/>
    <property type="match status" value="1"/>
</dbReference>
<dbReference type="Gene3D" id="3.40.50.300">
    <property type="entry name" value="P-loop containing nucleotide triphosphate hydrolases"/>
    <property type="match status" value="2"/>
</dbReference>
<feature type="domain" description="Helicase ATP-binding" evidence="7">
    <location>
        <begin position="32"/>
        <end position="178"/>
    </location>
</feature>
<dbReference type="PROSITE" id="PS51194">
    <property type="entry name" value="HELICASE_CTER"/>
    <property type="match status" value="1"/>
</dbReference>
<dbReference type="GeneTree" id="ENSGT00940000156800"/>
<evidence type="ECO:0000256" key="1">
    <source>
        <dbReference type="ARBA" id="ARBA00005446"/>
    </source>
</evidence>
<dbReference type="GO" id="GO:0043138">
    <property type="term" value="F:3'-5' DNA helicase activity"/>
    <property type="evidence" value="ECO:0007669"/>
    <property type="project" value="UniProtKB-EC"/>
</dbReference>
<evidence type="ECO:0000256" key="2">
    <source>
        <dbReference type="ARBA" id="ARBA00022741"/>
    </source>
</evidence>
<dbReference type="Ensembl" id="ENSAPOT00000004517.1">
    <property type="protein sequence ID" value="ENSAPOP00000007696.1"/>
    <property type="gene ID" value="ENSAPOG00000009732.1"/>
</dbReference>
<evidence type="ECO:0000256" key="5">
    <source>
        <dbReference type="ARBA" id="ARBA00034617"/>
    </source>
</evidence>
<dbReference type="GO" id="GO:0003677">
    <property type="term" value="F:DNA binding"/>
    <property type="evidence" value="ECO:0007669"/>
    <property type="project" value="UniProtKB-KW"/>
</dbReference>
<dbReference type="PROSITE" id="PS51192">
    <property type="entry name" value="HELICASE_ATP_BIND_1"/>
    <property type="match status" value="1"/>
</dbReference>
<dbReference type="STRING" id="80966.ENSAPOP00000007696"/>
<dbReference type="SMART" id="SM00490">
    <property type="entry name" value="HELICc"/>
    <property type="match status" value="1"/>
</dbReference>
<dbReference type="PANTHER" id="PTHR13710:SF157">
    <property type="entry name" value="DNA HELICASE"/>
    <property type="match status" value="1"/>
</dbReference>
<dbReference type="GO" id="GO:0000724">
    <property type="term" value="P:double-strand break repair via homologous recombination"/>
    <property type="evidence" value="ECO:0007669"/>
    <property type="project" value="TreeGrafter"/>
</dbReference>
<evidence type="ECO:0000256" key="4">
    <source>
        <dbReference type="ARBA" id="ARBA00023235"/>
    </source>
</evidence>
<dbReference type="InterPro" id="IPR001650">
    <property type="entry name" value="Helicase_C-like"/>
</dbReference>
<keyword evidence="2" id="KW-0547">Nucleotide-binding</keyword>
<dbReference type="InterPro" id="IPR027417">
    <property type="entry name" value="P-loop_NTPase"/>
</dbReference>
<reference evidence="9" key="2">
    <citation type="submission" date="2025-09" db="UniProtKB">
        <authorList>
            <consortium name="Ensembl"/>
        </authorList>
    </citation>
    <scope>IDENTIFICATION</scope>
</reference>
<evidence type="ECO:0000259" key="8">
    <source>
        <dbReference type="PROSITE" id="PS51194"/>
    </source>
</evidence>
<name>A0A3Q1ERV5_9TELE</name>
<sequence length="413" mass="46030">MAAAAFDQALDRVLNSLERPFILKQEQRLALEAFVNKKKDVLALLPTGFGKSLIYQLAPLVAKEIGSIKTPVVVVVSPLIALIEDQIKEAADLGISATQLVLSSIYFKVALFKVLPNRPNIRLAVRRLVTDSLDCFDWLVKNLKERRLDMLPVIIYCRTINTVTRVFLHLNHTLPVNKSRVLSSINGEGNCRVAVATTALGVGLNFPKVSHVIMYGLPEDPEAILQQVGRAGRDGSPAHAVLYANKQVANTDNAAKTVLQESLNGCFRKALYSHFEEEVSSINANSCCFLTAFLWDVVIDNFERRLKTDFFAPPYWRTVLIQYDNAASCGFLPLIAMAAAVQLAKSLLFVTQLKNESRKGASRWRSSLKHLKENDLRSAGLDFHRMKSYLREHSTSHSFLINLMTSSLISSCR</sequence>
<organism evidence="9 10">
    <name type="scientific">Acanthochromis polyacanthus</name>
    <name type="common">spiny chromis</name>
    <dbReference type="NCBI Taxonomy" id="80966"/>
    <lineage>
        <taxon>Eukaryota</taxon>
        <taxon>Metazoa</taxon>
        <taxon>Chordata</taxon>
        <taxon>Craniata</taxon>
        <taxon>Vertebrata</taxon>
        <taxon>Euteleostomi</taxon>
        <taxon>Actinopterygii</taxon>
        <taxon>Neopterygii</taxon>
        <taxon>Teleostei</taxon>
        <taxon>Neoteleostei</taxon>
        <taxon>Acanthomorphata</taxon>
        <taxon>Ovalentaria</taxon>
        <taxon>Pomacentridae</taxon>
        <taxon>Acanthochromis</taxon>
    </lineage>
</organism>
<protein>
    <recommendedName>
        <fullName evidence="6">DNA 3'-5' helicase</fullName>
        <ecNumber evidence="6">5.6.2.4</ecNumber>
    </recommendedName>
</protein>
<dbReference type="GO" id="GO:0005737">
    <property type="term" value="C:cytoplasm"/>
    <property type="evidence" value="ECO:0007669"/>
    <property type="project" value="TreeGrafter"/>
</dbReference>
<dbReference type="GO" id="GO:0005634">
    <property type="term" value="C:nucleus"/>
    <property type="evidence" value="ECO:0007669"/>
    <property type="project" value="TreeGrafter"/>
</dbReference>
<dbReference type="PANTHER" id="PTHR13710">
    <property type="entry name" value="DNA HELICASE RECQ FAMILY MEMBER"/>
    <property type="match status" value="1"/>
</dbReference>
<keyword evidence="3" id="KW-0067">ATP-binding</keyword>
<evidence type="ECO:0000256" key="6">
    <source>
        <dbReference type="ARBA" id="ARBA00034808"/>
    </source>
</evidence>
<proteinExistence type="inferred from homology"/>
<keyword evidence="4" id="KW-0413">Isomerase</keyword>
<evidence type="ECO:0000313" key="9">
    <source>
        <dbReference type="Ensembl" id="ENSAPOP00000007696.1"/>
    </source>
</evidence>
<dbReference type="GO" id="GO:0005524">
    <property type="term" value="F:ATP binding"/>
    <property type="evidence" value="ECO:0007669"/>
    <property type="project" value="UniProtKB-KW"/>
</dbReference>
<comment type="catalytic activity">
    <reaction evidence="5">
        <text>Couples ATP hydrolysis with the unwinding of duplex DNA by translocating in the 3'-5' direction.</text>
        <dbReference type="EC" id="5.6.2.4"/>
    </reaction>
</comment>
<dbReference type="Pfam" id="PF00271">
    <property type="entry name" value="Helicase_C"/>
    <property type="match status" value="1"/>
</dbReference>
<feature type="domain" description="Helicase C-terminal" evidence="8">
    <location>
        <begin position="106"/>
        <end position="279"/>
    </location>
</feature>
<evidence type="ECO:0000259" key="7">
    <source>
        <dbReference type="PROSITE" id="PS51192"/>
    </source>
</evidence>
<evidence type="ECO:0000256" key="3">
    <source>
        <dbReference type="ARBA" id="ARBA00022840"/>
    </source>
</evidence>
<dbReference type="Proteomes" id="UP000257200">
    <property type="component" value="Unplaced"/>
</dbReference>
<keyword evidence="10" id="KW-1185">Reference proteome</keyword>
<dbReference type="GO" id="GO:0005694">
    <property type="term" value="C:chromosome"/>
    <property type="evidence" value="ECO:0007669"/>
    <property type="project" value="TreeGrafter"/>
</dbReference>